<comment type="caution">
    <text evidence="4">The sequence shown here is derived from an EMBL/GenBank/DDBJ whole genome shotgun (WGS) entry which is preliminary data.</text>
</comment>
<reference evidence="4" key="1">
    <citation type="journal article" date="2022" name="Int. J. Mol. Sci.">
        <title>Draft Genome of Tanacetum Coccineum: Genomic Comparison of Closely Related Tanacetum-Family Plants.</title>
        <authorList>
            <person name="Yamashiro T."/>
            <person name="Shiraishi A."/>
            <person name="Nakayama K."/>
            <person name="Satake H."/>
        </authorList>
    </citation>
    <scope>NUCLEOTIDE SEQUENCE</scope>
</reference>
<gene>
    <name evidence="4" type="ORF">Tco_1092629</name>
</gene>
<dbReference type="EC" id="5.6.2.3" evidence="1"/>
<proteinExistence type="inferred from homology"/>
<feature type="domain" description="DNA helicase Pif1-like DEAD-box helicase" evidence="2">
    <location>
        <begin position="401"/>
        <end position="492"/>
    </location>
</feature>
<feature type="domain" description="Helitron helicase-like" evidence="3">
    <location>
        <begin position="58"/>
        <end position="101"/>
    </location>
</feature>
<evidence type="ECO:0000259" key="2">
    <source>
        <dbReference type="Pfam" id="PF05970"/>
    </source>
</evidence>
<keyword evidence="1" id="KW-0378">Hydrolase</keyword>
<evidence type="ECO:0000313" key="5">
    <source>
        <dbReference type="Proteomes" id="UP001151760"/>
    </source>
</evidence>
<keyword evidence="5" id="KW-1185">Reference proteome</keyword>
<keyword evidence="1" id="KW-0347">Helicase</keyword>
<comment type="similarity">
    <text evidence="1">Belongs to the helicase family.</text>
</comment>
<evidence type="ECO:0000256" key="1">
    <source>
        <dbReference type="RuleBase" id="RU363044"/>
    </source>
</evidence>
<dbReference type="PANTHER" id="PTHR10492:SF94">
    <property type="entry name" value="ATP-DEPENDENT DNA HELICASE"/>
    <property type="match status" value="1"/>
</dbReference>
<dbReference type="Pfam" id="PF14214">
    <property type="entry name" value="Helitron_like_N"/>
    <property type="match status" value="1"/>
</dbReference>
<dbReference type="InterPro" id="IPR010285">
    <property type="entry name" value="DNA_helicase_pif1-like_DEAD"/>
</dbReference>
<keyword evidence="1" id="KW-0233">DNA recombination</keyword>
<evidence type="ECO:0000313" key="4">
    <source>
        <dbReference type="EMBL" id="GJT97111.1"/>
    </source>
</evidence>
<sequence>MGDLNSIKIFNTILYDPLSYVLCFLNGEPGWHPKFLRVGASMNEIVDEDENIDPCLEGTRDMRRRILDAMSLVQDDGNPDIFLTMTCNPKWSEILEALNPSLLHAHFLLIMTLQYKMSNLDDYEKMVCAEIPDPKYQRMHEMVVKHMMHGPCGHLRTSSLCMEGEPKQSHWRYPRKFIEKTAHREDSYPLYQRKNTKAEVNSQLHLLNMQLVRFQEDDTVTDIVERERHKKSMLTTFFRAERVYPAARQYLYREIPSYFTWNAHSRCFKDLNKVNGALFTTFQKATLERGLIENDSLSHCLFEASLFQFPNALRRLFMTILIIAGLKMFKNYRMTTMNHFLKTIAGIEKIPKSVGLREVHEEYSIVVKDEHQNARDSLNHDQKVAYDNIVRHVDKDCPGLMALATASLGAVANNMPEGRTTHSRFKIPINFDKNSMCNITKQSGLAELLRLGKLIIWDEAIMAKTQAVEAVDQTMQDIKGVIFPFGFIKMQLTMNMRAQVDPWFSDFLLRVDNGVEEAIDGSYIRIPDDMAIPYTNDGNSRDDLINAIFPSLETNEHSSAYIISRAILPTKNENVVEINDQLIGRFHGEEKS</sequence>
<dbReference type="EMBL" id="BQNB010020543">
    <property type="protein sequence ID" value="GJT97111.1"/>
    <property type="molecule type" value="Genomic_DNA"/>
</dbReference>
<name>A0ABQ5IAE1_9ASTR</name>
<keyword evidence="1" id="KW-0547">Nucleotide-binding</keyword>
<dbReference type="Gene3D" id="3.40.50.300">
    <property type="entry name" value="P-loop containing nucleotide triphosphate hydrolases"/>
    <property type="match status" value="1"/>
</dbReference>
<dbReference type="Proteomes" id="UP001151760">
    <property type="component" value="Unassembled WGS sequence"/>
</dbReference>
<accession>A0ABQ5IAE1</accession>
<keyword evidence="1" id="KW-0067">ATP-binding</keyword>
<keyword evidence="1" id="KW-0234">DNA repair</keyword>
<evidence type="ECO:0000259" key="3">
    <source>
        <dbReference type="Pfam" id="PF14214"/>
    </source>
</evidence>
<protein>
    <recommendedName>
        <fullName evidence="1">ATP-dependent DNA helicase</fullName>
        <ecNumber evidence="1">5.6.2.3</ecNumber>
    </recommendedName>
</protein>
<dbReference type="Pfam" id="PF05970">
    <property type="entry name" value="PIF1"/>
    <property type="match status" value="1"/>
</dbReference>
<keyword evidence="1" id="KW-0227">DNA damage</keyword>
<dbReference type="PANTHER" id="PTHR10492">
    <property type="match status" value="1"/>
</dbReference>
<dbReference type="InterPro" id="IPR025476">
    <property type="entry name" value="Helitron_helicase-like"/>
</dbReference>
<dbReference type="InterPro" id="IPR027417">
    <property type="entry name" value="P-loop_NTPase"/>
</dbReference>
<comment type="cofactor">
    <cofactor evidence="1">
        <name>Mg(2+)</name>
        <dbReference type="ChEBI" id="CHEBI:18420"/>
    </cofactor>
</comment>
<comment type="catalytic activity">
    <reaction evidence="1">
        <text>ATP + H2O = ADP + phosphate + H(+)</text>
        <dbReference type="Rhea" id="RHEA:13065"/>
        <dbReference type="ChEBI" id="CHEBI:15377"/>
        <dbReference type="ChEBI" id="CHEBI:15378"/>
        <dbReference type="ChEBI" id="CHEBI:30616"/>
        <dbReference type="ChEBI" id="CHEBI:43474"/>
        <dbReference type="ChEBI" id="CHEBI:456216"/>
        <dbReference type="EC" id="5.6.2.3"/>
    </reaction>
</comment>
<reference evidence="4" key="2">
    <citation type="submission" date="2022-01" db="EMBL/GenBank/DDBJ databases">
        <authorList>
            <person name="Yamashiro T."/>
            <person name="Shiraishi A."/>
            <person name="Satake H."/>
            <person name="Nakayama K."/>
        </authorList>
    </citation>
    <scope>NUCLEOTIDE SEQUENCE</scope>
</reference>
<organism evidence="4 5">
    <name type="scientific">Tanacetum coccineum</name>
    <dbReference type="NCBI Taxonomy" id="301880"/>
    <lineage>
        <taxon>Eukaryota</taxon>
        <taxon>Viridiplantae</taxon>
        <taxon>Streptophyta</taxon>
        <taxon>Embryophyta</taxon>
        <taxon>Tracheophyta</taxon>
        <taxon>Spermatophyta</taxon>
        <taxon>Magnoliopsida</taxon>
        <taxon>eudicotyledons</taxon>
        <taxon>Gunneridae</taxon>
        <taxon>Pentapetalae</taxon>
        <taxon>asterids</taxon>
        <taxon>campanulids</taxon>
        <taxon>Asterales</taxon>
        <taxon>Asteraceae</taxon>
        <taxon>Asteroideae</taxon>
        <taxon>Anthemideae</taxon>
        <taxon>Anthemidinae</taxon>
        <taxon>Tanacetum</taxon>
    </lineage>
</organism>